<evidence type="ECO:0000313" key="3">
    <source>
        <dbReference type="EMBL" id="SSA45872.1"/>
    </source>
</evidence>
<name>A0A2Y9C0B2_9RHOB</name>
<dbReference type="EMBL" id="QGDJ01000004">
    <property type="protein sequence ID" value="PWJ19210.1"/>
    <property type="molecule type" value="Genomic_DNA"/>
</dbReference>
<organism evidence="3 5">
    <name type="scientific">Jannaschia seohaensis</name>
    <dbReference type="NCBI Taxonomy" id="475081"/>
    <lineage>
        <taxon>Bacteria</taxon>
        <taxon>Pseudomonadati</taxon>
        <taxon>Pseudomonadota</taxon>
        <taxon>Alphaproteobacteria</taxon>
        <taxon>Rhodobacterales</taxon>
        <taxon>Roseobacteraceae</taxon>
        <taxon>Jannaschia</taxon>
    </lineage>
</organism>
<evidence type="ECO:0000313" key="5">
    <source>
        <dbReference type="Proteomes" id="UP000251571"/>
    </source>
</evidence>
<gene>
    <name evidence="2" type="ORF">BCF38_104142</name>
    <name evidence="3" type="ORF">SAMN05421539_104142</name>
</gene>
<accession>A0A2Y9C0B2</accession>
<evidence type="ECO:0000256" key="1">
    <source>
        <dbReference type="SAM" id="MobiDB-lite"/>
    </source>
</evidence>
<dbReference type="AlphaFoldDB" id="A0A2Y9C0B2"/>
<protein>
    <submittedName>
        <fullName evidence="3">Uncharacterized protein</fullName>
    </submittedName>
</protein>
<sequence>MNGDFVGPAFTFRSETGDPAEPDGPFTDRFTPMSLTQRADDRVTAHNVILHGVENGGSAAFTEAVFLDFRAAGTSPVGAPLF</sequence>
<evidence type="ECO:0000313" key="2">
    <source>
        <dbReference type="EMBL" id="PWJ19210.1"/>
    </source>
</evidence>
<keyword evidence="4" id="KW-1185">Reference proteome</keyword>
<dbReference type="RefSeq" id="WP_109564319.1">
    <property type="nucleotide sequence ID" value="NZ_QGDJ01000004.1"/>
</dbReference>
<dbReference type="EMBL" id="UETC01000004">
    <property type="protein sequence ID" value="SSA45872.1"/>
    <property type="molecule type" value="Genomic_DNA"/>
</dbReference>
<reference evidence="2 4" key="2">
    <citation type="submission" date="2018-03" db="EMBL/GenBank/DDBJ databases">
        <title>Genomic Encyclopedia of Archaeal and Bacterial Type Strains, Phase II (KMG-II): from individual species to whole genera.</title>
        <authorList>
            <person name="Goeker M."/>
        </authorList>
    </citation>
    <scope>NUCLEOTIDE SEQUENCE [LARGE SCALE GENOMIC DNA]</scope>
    <source>
        <strain evidence="2 4">DSM 25227</strain>
    </source>
</reference>
<dbReference type="Proteomes" id="UP000245839">
    <property type="component" value="Unassembled WGS sequence"/>
</dbReference>
<dbReference type="Proteomes" id="UP000251571">
    <property type="component" value="Unassembled WGS sequence"/>
</dbReference>
<proteinExistence type="predicted"/>
<feature type="region of interest" description="Disordered" evidence="1">
    <location>
        <begin position="1"/>
        <end position="26"/>
    </location>
</feature>
<reference evidence="3 5" key="1">
    <citation type="submission" date="2016-10" db="EMBL/GenBank/DDBJ databases">
        <authorList>
            <person name="Cai Z."/>
        </authorList>
    </citation>
    <scope>NUCLEOTIDE SEQUENCE [LARGE SCALE GENOMIC DNA]</scope>
    <source>
        <strain evidence="3 5">DSM 25227</strain>
    </source>
</reference>
<evidence type="ECO:0000313" key="4">
    <source>
        <dbReference type="Proteomes" id="UP000245839"/>
    </source>
</evidence>